<feature type="transmembrane region" description="Helical" evidence="1">
    <location>
        <begin position="631"/>
        <end position="649"/>
    </location>
</feature>
<feature type="domain" description="Protein kinase" evidence="2">
    <location>
        <begin position="155"/>
        <end position="502"/>
    </location>
</feature>
<evidence type="ECO:0000259" key="2">
    <source>
        <dbReference type="PROSITE" id="PS50011"/>
    </source>
</evidence>
<evidence type="ECO:0000313" key="4">
    <source>
        <dbReference type="Proteomes" id="UP001445335"/>
    </source>
</evidence>
<dbReference type="EMBL" id="JALJOU010000032">
    <property type="protein sequence ID" value="KAK9834339.1"/>
    <property type="molecule type" value="Genomic_DNA"/>
</dbReference>
<dbReference type="PANTHER" id="PTHR43173">
    <property type="entry name" value="ABC1 FAMILY PROTEIN"/>
    <property type="match status" value="1"/>
</dbReference>
<keyword evidence="1" id="KW-1133">Transmembrane helix</keyword>
<dbReference type="InterPro" id="IPR051130">
    <property type="entry name" value="Mito_struct-func_regulator"/>
</dbReference>
<dbReference type="InterPro" id="IPR004147">
    <property type="entry name" value="ABC1_dom"/>
</dbReference>
<feature type="transmembrane region" description="Helical" evidence="1">
    <location>
        <begin position="601"/>
        <end position="619"/>
    </location>
</feature>
<gene>
    <name evidence="3" type="ORF">WJX81_008600</name>
</gene>
<dbReference type="Pfam" id="PF03109">
    <property type="entry name" value="ABC1"/>
    <property type="match status" value="1"/>
</dbReference>
<dbReference type="Gene3D" id="1.20.1260.100">
    <property type="entry name" value="TspO/MBR protein"/>
    <property type="match status" value="1"/>
</dbReference>
<dbReference type="GO" id="GO:0004672">
    <property type="term" value="F:protein kinase activity"/>
    <property type="evidence" value="ECO:0007669"/>
    <property type="project" value="InterPro"/>
</dbReference>
<dbReference type="CDD" id="cd05121">
    <property type="entry name" value="ABC1_ADCK3-like"/>
    <property type="match status" value="1"/>
</dbReference>
<dbReference type="InterPro" id="IPR038330">
    <property type="entry name" value="TspO/MBR-related_sf"/>
</dbReference>
<dbReference type="SUPFAM" id="SSF56112">
    <property type="entry name" value="Protein kinase-like (PK-like)"/>
    <property type="match status" value="1"/>
</dbReference>
<name>A0AAW1RKY2_9CHLO</name>
<sequence>MRSLDERLYLQTPVSQSRTQDALTTSPQSSAYDNFLRAASFWARAAYIYFAYKTTQVRASAARATASAKEVEARVWTPHHTWAGQELFRIAIDLRGFYLKVGQFLGARADFIPEPICRQLSLLQDQVPPMPAAQALAVLQAELGGQSLDEVFAWINLDTPLGSASIAQVHQAQLLRPSTWAGSRRDGLVAVKIQYPDALERMLQDLVNIRIAARFLQATELRFDLVSAVDELAAQLQQEFDFRREAETMDTIRARLRTSMRTVHVPESIAGLVTRRMLVMTFLEGSKITQLAAKGAAMAPMAQRAAARMVLSRVAEAYGRMLLEEGLFQADCHAGNLLVRDDGSIGLLDFGQAKQLARPQRLAFARLLVALAAAGNATLEGVLLRLTPLQQAEVSAALAGLGIRTGPGLESLRVRIAYGMFDTRGRIDPFSADSPLKLIRVEEFPADFFFVLRVVQLLRGIATAMSINDFSVAVQWRPFAEAALQSVAPLRPSAGLRLHNWWPGGWVPGGFATADERWLAGLMAATPLASLWPRGGRLSTAGVRALAAAYLAAGAAASAAMAALRGERTAQAVALALWAASVVAHVAAGRVLLVARLPGNASALAAAAGAAGAVSAVAFSQVHPAAGALMAPYLGVALMATAAALSAYLQSPPSLEPPAAAAAGPASIPVPFAHTAALPATTPAARALALRHWLDAAAVPFDAAPPVEDDPALPHCIWTVAGAIPGRVEAPKIALLGRRRLQSSAPSTTPSYSSPGIFSPLLAALADARIRAHGLRDDGGAFVCVCLTVALGDDIGIQRSTAGAALPARCCAASWRPR</sequence>
<dbReference type="PANTHER" id="PTHR43173:SF12">
    <property type="entry name" value="PROTEIN KINASE SUPERFAMILY PROTEIN"/>
    <property type="match status" value="1"/>
</dbReference>
<organism evidence="3 4">
    <name type="scientific">Elliptochloris bilobata</name>
    <dbReference type="NCBI Taxonomy" id="381761"/>
    <lineage>
        <taxon>Eukaryota</taxon>
        <taxon>Viridiplantae</taxon>
        <taxon>Chlorophyta</taxon>
        <taxon>core chlorophytes</taxon>
        <taxon>Trebouxiophyceae</taxon>
        <taxon>Trebouxiophyceae incertae sedis</taxon>
        <taxon>Elliptochloris clade</taxon>
        <taxon>Elliptochloris</taxon>
    </lineage>
</organism>
<proteinExistence type="predicted"/>
<dbReference type="InterPro" id="IPR000719">
    <property type="entry name" value="Prot_kinase_dom"/>
</dbReference>
<dbReference type="PROSITE" id="PS50011">
    <property type="entry name" value="PROTEIN_KINASE_DOM"/>
    <property type="match status" value="1"/>
</dbReference>
<keyword evidence="1" id="KW-0472">Membrane</keyword>
<dbReference type="GO" id="GO:0005524">
    <property type="term" value="F:ATP binding"/>
    <property type="evidence" value="ECO:0007669"/>
    <property type="project" value="InterPro"/>
</dbReference>
<feature type="transmembrane region" description="Helical" evidence="1">
    <location>
        <begin position="576"/>
        <end position="595"/>
    </location>
</feature>
<protein>
    <recommendedName>
        <fullName evidence="2">Protein kinase domain-containing protein</fullName>
    </recommendedName>
</protein>
<reference evidence="3 4" key="1">
    <citation type="journal article" date="2024" name="Nat. Commun.">
        <title>Phylogenomics reveals the evolutionary origins of lichenization in chlorophyte algae.</title>
        <authorList>
            <person name="Puginier C."/>
            <person name="Libourel C."/>
            <person name="Otte J."/>
            <person name="Skaloud P."/>
            <person name="Haon M."/>
            <person name="Grisel S."/>
            <person name="Petersen M."/>
            <person name="Berrin J.G."/>
            <person name="Delaux P.M."/>
            <person name="Dal Grande F."/>
            <person name="Keller J."/>
        </authorList>
    </citation>
    <scope>NUCLEOTIDE SEQUENCE [LARGE SCALE GENOMIC DNA]</scope>
    <source>
        <strain evidence="3 4">SAG 245.80</strain>
    </source>
</reference>
<dbReference type="AlphaFoldDB" id="A0AAW1RKY2"/>
<evidence type="ECO:0000256" key="1">
    <source>
        <dbReference type="SAM" id="Phobius"/>
    </source>
</evidence>
<dbReference type="Gene3D" id="1.10.510.10">
    <property type="entry name" value="Transferase(Phosphotransferase) domain 1"/>
    <property type="match status" value="1"/>
</dbReference>
<feature type="transmembrane region" description="Helical" evidence="1">
    <location>
        <begin position="545"/>
        <end position="564"/>
    </location>
</feature>
<dbReference type="Proteomes" id="UP001445335">
    <property type="component" value="Unassembled WGS sequence"/>
</dbReference>
<keyword evidence="1" id="KW-0812">Transmembrane</keyword>
<comment type="caution">
    <text evidence="3">The sequence shown here is derived from an EMBL/GenBank/DDBJ whole genome shotgun (WGS) entry which is preliminary data.</text>
</comment>
<keyword evidence="4" id="KW-1185">Reference proteome</keyword>
<dbReference type="Gene3D" id="3.30.200.20">
    <property type="entry name" value="Phosphorylase Kinase, domain 1"/>
    <property type="match status" value="1"/>
</dbReference>
<dbReference type="InterPro" id="IPR011009">
    <property type="entry name" value="Kinase-like_dom_sf"/>
</dbReference>
<accession>A0AAW1RKY2</accession>
<evidence type="ECO:0000313" key="3">
    <source>
        <dbReference type="EMBL" id="KAK9834339.1"/>
    </source>
</evidence>